<comment type="subcellular location">
    <subcellularLocation>
        <location evidence="1">Cell membrane</location>
        <topology evidence="1">Single-pass membrane protein</topology>
    </subcellularLocation>
    <subcellularLocation>
        <location evidence="7">Cell membrane</location>
        <topology evidence="7">Single-pass type II membrane protein</topology>
    </subcellularLocation>
</comment>
<dbReference type="Pfam" id="PF02472">
    <property type="entry name" value="ExbD"/>
    <property type="match status" value="1"/>
</dbReference>
<dbReference type="PANTHER" id="PTHR30558">
    <property type="entry name" value="EXBD MEMBRANE COMPONENT OF PMF-DRIVEN MACROMOLECULE IMPORT SYSTEM"/>
    <property type="match status" value="1"/>
</dbReference>
<dbReference type="InterPro" id="IPR003400">
    <property type="entry name" value="ExbD"/>
</dbReference>
<accession>A0A550JHT9</accession>
<keyword evidence="7" id="KW-0653">Protein transport</keyword>
<evidence type="ECO:0000313" key="10">
    <source>
        <dbReference type="Proteomes" id="UP000317155"/>
    </source>
</evidence>
<keyword evidence="3" id="KW-1003">Cell membrane</keyword>
<evidence type="ECO:0000256" key="8">
    <source>
        <dbReference type="SAM" id="Phobius"/>
    </source>
</evidence>
<dbReference type="Proteomes" id="UP000317155">
    <property type="component" value="Unassembled WGS sequence"/>
</dbReference>
<sequence>MGFLRKRRGREEPKVDMTPMVDCVFLLLIFFMISTTFIETPGLSIKLPEASTQRDKDEAEEVKIYLSKEGEIFLADTQVTTAALRRHLEGFKERTEQMTFLLLADKEARHGQVVELMDLAKVTGFARLAIATEQRGPK</sequence>
<protein>
    <submittedName>
        <fullName evidence="9">Biopolymer transporter ExbD</fullName>
    </submittedName>
</protein>
<reference evidence="9 10" key="1">
    <citation type="submission" date="2019-07" db="EMBL/GenBank/DDBJ databases">
        <title>Insights of Desulfuromonas acetexigens electromicrobiology.</title>
        <authorList>
            <person name="Katuri K."/>
            <person name="Sapireddy V."/>
            <person name="Shaw D.R."/>
            <person name="Saikaly P."/>
        </authorList>
    </citation>
    <scope>NUCLEOTIDE SEQUENCE [LARGE SCALE GENOMIC DNA]</scope>
    <source>
        <strain evidence="9 10">2873</strain>
    </source>
</reference>
<evidence type="ECO:0000256" key="4">
    <source>
        <dbReference type="ARBA" id="ARBA00022692"/>
    </source>
</evidence>
<dbReference type="Gene3D" id="3.30.420.270">
    <property type="match status" value="1"/>
</dbReference>
<comment type="caution">
    <text evidence="9">The sequence shown here is derived from an EMBL/GenBank/DDBJ whole genome shotgun (WGS) entry which is preliminary data.</text>
</comment>
<keyword evidence="7" id="KW-0813">Transport</keyword>
<feature type="transmembrane region" description="Helical" evidence="8">
    <location>
        <begin position="20"/>
        <end position="38"/>
    </location>
</feature>
<dbReference type="PANTHER" id="PTHR30558:SF3">
    <property type="entry name" value="BIOPOLYMER TRANSPORT PROTEIN EXBD-RELATED"/>
    <property type="match status" value="1"/>
</dbReference>
<evidence type="ECO:0000256" key="6">
    <source>
        <dbReference type="ARBA" id="ARBA00023136"/>
    </source>
</evidence>
<dbReference type="GO" id="GO:0022857">
    <property type="term" value="F:transmembrane transporter activity"/>
    <property type="evidence" value="ECO:0007669"/>
    <property type="project" value="InterPro"/>
</dbReference>
<dbReference type="GO" id="GO:0015031">
    <property type="term" value="P:protein transport"/>
    <property type="evidence" value="ECO:0007669"/>
    <property type="project" value="UniProtKB-KW"/>
</dbReference>
<evidence type="ECO:0000256" key="3">
    <source>
        <dbReference type="ARBA" id="ARBA00022475"/>
    </source>
</evidence>
<evidence type="ECO:0000313" key="9">
    <source>
        <dbReference type="EMBL" id="TRO82768.1"/>
    </source>
</evidence>
<evidence type="ECO:0000256" key="1">
    <source>
        <dbReference type="ARBA" id="ARBA00004162"/>
    </source>
</evidence>
<dbReference type="OrthoDB" id="8858387at2"/>
<dbReference type="RefSeq" id="WP_092057055.1">
    <property type="nucleotide sequence ID" value="NZ_FOJJ01000023.1"/>
</dbReference>
<evidence type="ECO:0000256" key="5">
    <source>
        <dbReference type="ARBA" id="ARBA00022989"/>
    </source>
</evidence>
<proteinExistence type="inferred from homology"/>
<dbReference type="AlphaFoldDB" id="A0A550JHT9"/>
<comment type="similarity">
    <text evidence="2 7">Belongs to the ExbD/TolR family.</text>
</comment>
<evidence type="ECO:0000256" key="2">
    <source>
        <dbReference type="ARBA" id="ARBA00005811"/>
    </source>
</evidence>
<keyword evidence="4 7" id="KW-0812">Transmembrane</keyword>
<keyword evidence="10" id="KW-1185">Reference proteome</keyword>
<evidence type="ECO:0000256" key="7">
    <source>
        <dbReference type="RuleBase" id="RU003879"/>
    </source>
</evidence>
<gene>
    <name evidence="9" type="ORF">FL622_06230</name>
</gene>
<name>A0A550JHT9_9BACT</name>
<keyword evidence="5 8" id="KW-1133">Transmembrane helix</keyword>
<organism evidence="9 10">
    <name type="scientific">Trichloromonas acetexigens</name>
    <dbReference type="NCBI Taxonomy" id="38815"/>
    <lineage>
        <taxon>Bacteria</taxon>
        <taxon>Pseudomonadati</taxon>
        <taxon>Thermodesulfobacteriota</taxon>
        <taxon>Desulfuromonadia</taxon>
        <taxon>Desulfuromonadales</taxon>
        <taxon>Trichloromonadaceae</taxon>
        <taxon>Trichloromonas</taxon>
    </lineage>
</organism>
<dbReference type="GO" id="GO:0005886">
    <property type="term" value="C:plasma membrane"/>
    <property type="evidence" value="ECO:0007669"/>
    <property type="project" value="UniProtKB-SubCell"/>
</dbReference>
<keyword evidence="6 8" id="KW-0472">Membrane</keyword>
<dbReference type="EMBL" id="VJVV01000003">
    <property type="protein sequence ID" value="TRO82768.1"/>
    <property type="molecule type" value="Genomic_DNA"/>
</dbReference>